<organism evidence="2 3">
    <name type="scientific">Geobacillus stearothermophilus</name>
    <name type="common">Bacillus stearothermophilus</name>
    <dbReference type="NCBI Taxonomy" id="1422"/>
    <lineage>
        <taxon>Bacteria</taxon>
        <taxon>Bacillati</taxon>
        <taxon>Bacillota</taxon>
        <taxon>Bacilli</taxon>
        <taxon>Bacillales</taxon>
        <taxon>Anoxybacillaceae</taxon>
        <taxon>Geobacillus</taxon>
    </lineage>
</organism>
<protein>
    <recommendedName>
        <fullName evidence="4">DUF1002 domain-containing protein</fullName>
    </recommendedName>
</protein>
<evidence type="ECO:0000256" key="1">
    <source>
        <dbReference type="SAM" id="SignalP"/>
    </source>
</evidence>
<evidence type="ECO:0008006" key="4">
    <source>
        <dbReference type="Google" id="ProtNLM"/>
    </source>
</evidence>
<evidence type="ECO:0000313" key="2">
    <source>
        <dbReference type="EMBL" id="RLQ12998.1"/>
    </source>
</evidence>
<name>A0A3L7D6M0_GEOSE</name>
<comment type="caution">
    <text evidence="2">The sequence shown here is derived from an EMBL/GenBank/DDBJ whole genome shotgun (WGS) entry which is preliminary data.</text>
</comment>
<reference evidence="2 3" key="1">
    <citation type="submission" date="2018-10" db="EMBL/GenBank/DDBJ databases">
        <title>Geobacillus stearothermophilus in processing lines of powdered infant formula.</title>
        <authorList>
            <person name="Rhee M.S."/>
            <person name="Choi I.-G."/>
            <person name="Cho T.J."/>
            <person name="Park B."/>
        </authorList>
    </citation>
    <scope>NUCLEOTIDE SEQUENCE [LARGE SCALE GENOMIC DNA]</scope>
    <source>
        <strain evidence="2 3">FHS-PPGT130</strain>
    </source>
</reference>
<sequence length="158" mass="17193">MKLSMKLFKRILSPVLALSVLAVAVPTSVFAAETNTVSQLTPSVAKVNTVSPKVETQGIKTAALKKAVLTLADMLESQAIKKLLDFVEDYGSKKVADTIREYADNIADTLRTIASWKDLSIQIIQDQVSGALYDLGVPLSTARQVGWVISKFVDWVLL</sequence>
<proteinExistence type="predicted"/>
<feature type="signal peptide" evidence="1">
    <location>
        <begin position="1"/>
        <end position="31"/>
    </location>
</feature>
<feature type="chain" id="PRO_5018584561" description="DUF1002 domain-containing protein" evidence="1">
    <location>
        <begin position="32"/>
        <end position="158"/>
    </location>
</feature>
<dbReference type="Proteomes" id="UP000266922">
    <property type="component" value="Unassembled WGS sequence"/>
</dbReference>
<dbReference type="AlphaFoldDB" id="A0A3L7D6M0"/>
<evidence type="ECO:0000313" key="3">
    <source>
        <dbReference type="Proteomes" id="UP000266922"/>
    </source>
</evidence>
<accession>A0A3L7D6M0</accession>
<dbReference type="OrthoDB" id="9919470at2"/>
<keyword evidence="1" id="KW-0732">Signal</keyword>
<dbReference type="RefSeq" id="WP_013146667.1">
    <property type="nucleotide sequence ID" value="NZ_JAKLOQ020000095.1"/>
</dbReference>
<dbReference type="EMBL" id="RCTJ01000082">
    <property type="protein sequence ID" value="RLQ12998.1"/>
    <property type="molecule type" value="Genomic_DNA"/>
</dbReference>
<gene>
    <name evidence="2" type="ORF">D9548_14300</name>
</gene>